<feature type="transmembrane region" description="Helical" evidence="8">
    <location>
        <begin position="101"/>
        <end position="116"/>
    </location>
</feature>
<keyword evidence="10" id="KW-1185">Reference proteome</keyword>
<keyword evidence="5 8" id="KW-1133">Transmembrane helix</keyword>
<protein>
    <submittedName>
        <fullName evidence="11">Urea-proton symporter DUR3</fullName>
    </submittedName>
</protein>
<evidence type="ECO:0000256" key="6">
    <source>
        <dbReference type="ARBA" id="ARBA00023136"/>
    </source>
</evidence>
<dbReference type="CDD" id="cd11476">
    <property type="entry name" value="SLC5sbd_DUR3"/>
    <property type="match status" value="1"/>
</dbReference>
<keyword evidence="3" id="KW-0813">Transport</keyword>
<evidence type="ECO:0000256" key="7">
    <source>
        <dbReference type="RuleBase" id="RU362091"/>
    </source>
</evidence>
<organism evidence="10 11">
    <name type="scientific">Lingula anatina</name>
    <name type="common">Brachiopod</name>
    <name type="synonym">Lingula unguis</name>
    <dbReference type="NCBI Taxonomy" id="7574"/>
    <lineage>
        <taxon>Eukaryota</taxon>
        <taxon>Metazoa</taxon>
        <taxon>Spiralia</taxon>
        <taxon>Lophotrochozoa</taxon>
        <taxon>Brachiopoda</taxon>
        <taxon>Linguliformea</taxon>
        <taxon>Lingulata</taxon>
        <taxon>Lingulida</taxon>
        <taxon>Linguloidea</taxon>
        <taxon>Lingulidae</taxon>
        <taxon>Lingula</taxon>
    </lineage>
</organism>
<evidence type="ECO:0000256" key="2">
    <source>
        <dbReference type="ARBA" id="ARBA00006434"/>
    </source>
</evidence>
<dbReference type="PANTHER" id="PTHR46154">
    <property type="match status" value="1"/>
</dbReference>
<keyword evidence="6 8" id="KW-0472">Membrane</keyword>
<dbReference type="InterPro" id="IPR038377">
    <property type="entry name" value="Na/Glc_symporter_sf"/>
</dbReference>
<sequence>MCLRLVSSVLLGVTVVSIFFTPGGAELYGSNPFAECNINTTFNGTISQGIVPTVELGKAVGLILGFGLFAVLVAMAFNLVRKYVYHDADNLDTAFDAGGKVSIGLTATTIVSQWTWSTTLLQSATVASKYGISGPFWYAAGATIQIILFAILSIELKTKAPGAKTFLQVIKARFGKATHITYCVFACFTNLVVTASLLLSGTAVLTSLVQGLNMEMACMIMALIVGGYTLIGGLGATFYVSYFNTTLIFSLVLILVVEVYYNPYGNEKNPIGSPSKMYEWLSCINGPPGNAEGSYLTFFSSGGLMFGVINIVGNFGTVFCDQAYWQSSIAAKPLQGVWGFISGGLTWFAIPLTMATTMGLAYLALAAESGHTLLSPIEVDKGLVPPLVAQKLLGTSGEYVILLLILMAVMSTGSAEVIAVASLIIYDIYKMYINPFRKDLPDDHCMLCGKHRVNECTCIPVNLCKMCHEDAEAARSKHELGVKPYNKCPVHGMYREYLAQLLNYKNWCILWVSAITIPWILFCDGVQLNLSWVFLFTGVLIGSVVIPISLAITWSRMNAAGMISGAIVGCVLGITSWLVTASYHEGGLGNFIVNTGKEDSMLVGNCVSISSGGITCIIVAFLTNRRVTKADIIAEWEKTRNIDNPLNPWIHLYKHIPRRSKGDRPSHDEFLKMFRPAKITAYSTGVILTVVLVIIWPGIMAALRVLSKELFAGWTYLSQGWSLIAATFIIVVPLVQEVKGIWAQHKANKRDANATNGNVENGLRAIRPNENESVF</sequence>
<dbReference type="Gene3D" id="1.20.1730.10">
    <property type="entry name" value="Sodium/glucose cotransporter"/>
    <property type="match status" value="1"/>
</dbReference>
<feature type="transmembrane region" description="Helical" evidence="8">
    <location>
        <begin position="136"/>
        <end position="156"/>
    </location>
</feature>
<evidence type="ECO:0000256" key="8">
    <source>
        <dbReference type="SAM" id="Phobius"/>
    </source>
</evidence>
<proteinExistence type="inferred from homology"/>
<feature type="transmembrane region" description="Helical" evidence="8">
    <location>
        <begin position="337"/>
        <end position="365"/>
    </location>
</feature>
<dbReference type="Proteomes" id="UP000085678">
    <property type="component" value="Unplaced"/>
</dbReference>
<dbReference type="AlphaFoldDB" id="A0A1S3HT33"/>
<dbReference type="PROSITE" id="PS50283">
    <property type="entry name" value="NA_SOLUT_SYMP_3"/>
    <property type="match status" value="1"/>
</dbReference>
<gene>
    <name evidence="11" type="primary">LOC106157190</name>
</gene>
<dbReference type="PANTHER" id="PTHR46154:SF4">
    <property type="entry name" value="UREA ACTIVE TRANSPORTER"/>
    <property type="match status" value="1"/>
</dbReference>
<evidence type="ECO:0000256" key="1">
    <source>
        <dbReference type="ARBA" id="ARBA00004141"/>
    </source>
</evidence>
<dbReference type="InterPro" id="IPR001734">
    <property type="entry name" value="Na/solute_symporter"/>
</dbReference>
<dbReference type="GO" id="GO:0015204">
    <property type="term" value="F:urea transmembrane transporter activity"/>
    <property type="evidence" value="ECO:0007669"/>
    <property type="project" value="InterPro"/>
</dbReference>
<evidence type="ECO:0000256" key="9">
    <source>
        <dbReference type="SAM" id="SignalP"/>
    </source>
</evidence>
<dbReference type="KEGG" id="lak:106157190"/>
<evidence type="ECO:0000313" key="10">
    <source>
        <dbReference type="Proteomes" id="UP000085678"/>
    </source>
</evidence>
<dbReference type="RefSeq" id="XP_013388214.1">
    <property type="nucleotide sequence ID" value="XM_013532760.1"/>
</dbReference>
<dbReference type="GO" id="GO:0005886">
    <property type="term" value="C:plasma membrane"/>
    <property type="evidence" value="ECO:0007669"/>
    <property type="project" value="TreeGrafter"/>
</dbReference>
<dbReference type="InterPro" id="IPR031155">
    <property type="entry name" value="DUR"/>
</dbReference>
<comment type="subcellular location">
    <subcellularLocation>
        <location evidence="1">Membrane</location>
        <topology evidence="1">Multi-pass membrane protein</topology>
    </subcellularLocation>
</comment>
<comment type="similarity">
    <text evidence="2 7">Belongs to the sodium:solute symporter (SSF) (TC 2.A.21) family.</text>
</comment>
<feature type="chain" id="PRO_5010186223" evidence="9">
    <location>
        <begin position="26"/>
        <end position="775"/>
    </location>
</feature>
<feature type="transmembrane region" description="Helical" evidence="8">
    <location>
        <begin position="559"/>
        <end position="580"/>
    </location>
</feature>
<evidence type="ECO:0000256" key="4">
    <source>
        <dbReference type="ARBA" id="ARBA00022692"/>
    </source>
</evidence>
<evidence type="ECO:0000256" key="5">
    <source>
        <dbReference type="ARBA" id="ARBA00022989"/>
    </source>
</evidence>
<accession>A0A1S3HT33</accession>
<feature type="transmembrane region" description="Helical" evidence="8">
    <location>
        <begin position="600"/>
        <end position="622"/>
    </location>
</feature>
<keyword evidence="4 8" id="KW-0812">Transmembrane</keyword>
<feature type="signal peptide" evidence="9">
    <location>
        <begin position="1"/>
        <end position="25"/>
    </location>
</feature>
<feature type="transmembrane region" description="Helical" evidence="8">
    <location>
        <begin position="59"/>
        <end position="80"/>
    </location>
</feature>
<keyword evidence="9" id="KW-0732">Signal</keyword>
<feature type="transmembrane region" description="Helical" evidence="8">
    <location>
        <begin position="528"/>
        <end position="552"/>
    </location>
</feature>
<evidence type="ECO:0000256" key="3">
    <source>
        <dbReference type="ARBA" id="ARBA00022448"/>
    </source>
</evidence>
<reference evidence="11" key="1">
    <citation type="submission" date="2025-08" db="UniProtKB">
        <authorList>
            <consortium name="RefSeq"/>
        </authorList>
    </citation>
    <scope>IDENTIFICATION</scope>
    <source>
        <tissue evidence="11">Gonads</tissue>
    </source>
</reference>
<feature type="transmembrane region" description="Helical" evidence="8">
    <location>
        <begin position="211"/>
        <end position="231"/>
    </location>
</feature>
<feature type="transmembrane region" description="Helical" evidence="8">
    <location>
        <begin position="399"/>
        <end position="429"/>
    </location>
</feature>
<feature type="transmembrane region" description="Helical" evidence="8">
    <location>
        <begin position="177"/>
        <end position="199"/>
    </location>
</feature>
<feature type="transmembrane region" description="Helical" evidence="8">
    <location>
        <begin position="504"/>
        <end position="522"/>
    </location>
</feature>
<evidence type="ECO:0000313" key="11">
    <source>
        <dbReference type="RefSeq" id="XP_013388214.1"/>
    </source>
</evidence>
<feature type="transmembrane region" description="Helical" evidence="8">
    <location>
        <begin position="711"/>
        <end position="735"/>
    </location>
</feature>
<name>A0A1S3HT33_LINAN</name>
<dbReference type="GeneID" id="106157190"/>
<feature type="transmembrane region" description="Helical" evidence="8">
    <location>
        <begin position="304"/>
        <end position="325"/>
    </location>
</feature>
<dbReference type="InParanoid" id="A0A1S3HT33"/>
<feature type="transmembrane region" description="Helical" evidence="8">
    <location>
        <begin position="679"/>
        <end position="699"/>
    </location>
</feature>
<dbReference type="OrthoDB" id="6132759at2759"/>
<dbReference type="Pfam" id="PF00474">
    <property type="entry name" value="SSF"/>
    <property type="match status" value="1"/>
</dbReference>
<feature type="transmembrane region" description="Helical" evidence="8">
    <location>
        <begin position="238"/>
        <end position="261"/>
    </location>
</feature>